<evidence type="ECO:0000256" key="1">
    <source>
        <dbReference type="ARBA" id="ARBA00022448"/>
    </source>
</evidence>
<dbReference type="Gene3D" id="3.40.50.300">
    <property type="entry name" value="P-loop containing nucleotide triphosphate hydrolases"/>
    <property type="match status" value="1"/>
</dbReference>
<dbReference type="PROSITE" id="PS50893">
    <property type="entry name" value="ABC_TRANSPORTER_2"/>
    <property type="match status" value="1"/>
</dbReference>
<dbReference type="InterPro" id="IPR017871">
    <property type="entry name" value="ABC_transporter-like_CS"/>
</dbReference>
<dbReference type="RefSeq" id="WP_057822155.1">
    <property type="nucleotide sequence ID" value="NZ_AZEC01000016.1"/>
</dbReference>
<dbReference type="PROSITE" id="PS00211">
    <property type="entry name" value="ABC_TRANSPORTER_1"/>
    <property type="match status" value="1"/>
</dbReference>
<dbReference type="SMART" id="SM00382">
    <property type="entry name" value="AAA"/>
    <property type="match status" value="1"/>
</dbReference>
<proteinExistence type="predicted"/>
<dbReference type="InterPro" id="IPR051782">
    <property type="entry name" value="ABC_Transporter_VariousFunc"/>
</dbReference>
<keyword evidence="2" id="KW-0547">Nucleotide-binding</keyword>
<dbReference type="GO" id="GO:0005524">
    <property type="term" value="F:ATP binding"/>
    <property type="evidence" value="ECO:0007669"/>
    <property type="project" value="UniProtKB-KW"/>
</dbReference>
<comment type="caution">
    <text evidence="5">The sequence shown here is derived from an EMBL/GenBank/DDBJ whole genome shotgun (WGS) entry which is preliminary data.</text>
</comment>
<keyword evidence="6" id="KW-1185">Reference proteome</keyword>
<sequence>MTDILTIQDLIFGYRHTPVYENATLTLDHPGIYGLVGPNGSGKTTLLNLITGLQHPQHGTITIAGQPNRDAVVFEHVAYVQDSRVLYPSMTGLDHLRFVAHQRRRPAADIDRFIQNLQLTTFVHRAVRTYSLGQKQRLLIALGLLDNTPILLLDEPLNGLDPDSTMAVRSILTALSKTQRTVIVSSHNLDELTKVTTEIIFVVDHQLQLEHLTKDVEARYTALYHQQTTITLPDEEAPS</sequence>
<protein>
    <submittedName>
        <fullName evidence="5">Abc transporter atp-binding protein</fullName>
    </submittedName>
</protein>
<evidence type="ECO:0000256" key="2">
    <source>
        <dbReference type="ARBA" id="ARBA00022741"/>
    </source>
</evidence>
<dbReference type="OrthoDB" id="9804819at2"/>
<dbReference type="Pfam" id="PF00005">
    <property type="entry name" value="ABC_tran"/>
    <property type="match status" value="1"/>
</dbReference>
<keyword evidence="1" id="KW-0813">Transport</keyword>
<evidence type="ECO:0000313" key="5">
    <source>
        <dbReference type="EMBL" id="KRL09969.1"/>
    </source>
</evidence>
<name>A0A0R1MQ90_9LACO</name>
<dbReference type="CDD" id="cd03230">
    <property type="entry name" value="ABC_DR_subfamily_A"/>
    <property type="match status" value="1"/>
</dbReference>
<evidence type="ECO:0000256" key="3">
    <source>
        <dbReference type="ARBA" id="ARBA00022840"/>
    </source>
</evidence>
<evidence type="ECO:0000313" key="6">
    <source>
        <dbReference type="Proteomes" id="UP000051330"/>
    </source>
</evidence>
<dbReference type="GO" id="GO:0016887">
    <property type="term" value="F:ATP hydrolysis activity"/>
    <property type="evidence" value="ECO:0007669"/>
    <property type="project" value="InterPro"/>
</dbReference>
<accession>A0A0R1MQ90</accession>
<dbReference type="PATRIC" id="fig|1423792.3.peg.1034"/>
<dbReference type="PANTHER" id="PTHR42939">
    <property type="entry name" value="ABC TRANSPORTER ATP-BINDING PROTEIN ALBC-RELATED"/>
    <property type="match status" value="1"/>
</dbReference>
<dbReference type="Proteomes" id="UP000051330">
    <property type="component" value="Unassembled WGS sequence"/>
</dbReference>
<dbReference type="InterPro" id="IPR027417">
    <property type="entry name" value="P-loop_NTPase"/>
</dbReference>
<dbReference type="PANTHER" id="PTHR42939:SF1">
    <property type="entry name" value="ABC TRANSPORTER ATP-BINDING PROTEIN ALBC-RELATED"/>
    <property type="match status" value="1"/>
</dbReference>
<gene>
    <name evidence="5" type="ORF">FD09_GL001012</name>
</gene>
<evidence type="ECO:0000259" key="4">
    <source>
        <dbReference type="PROSITE" id="PS50893"/>
    </source>
</evidence>
<keyword evidence="3 5" id="KW-0067">ATP-binding</keyword>
<dbReference type="EMBL" id="AZEC01000016">
    <property type="protein sequence ID" value="KRL09969.1"/>
    <property type="molecule type" value="Genomic_DNA"/>
</dbReference>
<dbReference type="SUPFAM" id="SSF52540">
    <property type="entry name" value="P-loop containing nucleoside triphosphate hydrolases"/>
    <property type="match status" value="1"/>
</dbReference>
<reference evidence="5 6" key="1">
    <citation type="journal article" date="2015" name="Genome Announc.">
        <title>Expanding the biotechnology potential of lactobacilli through comparative genomics of 213 strains and associated genera.</title>
        <authorList>
            <person name="Sun Z."/>
            <person name="Harris H.M."/>
            <person name="McCann A."/>
            <person name="Guo C."/>
            <person name="Argimon S."/>
            <person name="Zhang W."/>
            <person name="Yang X."/>
            <person name="Jeffery I.B."/>
            <person name="Cooney J.C."/>
            <person name="Kagawa T.F."/>
            <person name="Liu W."/>
            <person name="Song Y."/>
            <person name="Salvetti E."/>
            <person name="Wrobel A."/>
            <person name="Rasinkangas P."/>
            <person name="Parkhill J."/>
            <person name="Rea M.C."/>
            <person name="O'Sullivan O."/>
            <person name="Ritari J."/>
            <person name="Douillard F.P."/>
            <person name="Paul Ross R."/>
            <person name="Yang R."/>
            <person name="Briner A.E."/>
            <person name="Felis G.E."/>
            <person name="de Vos W.M."/>
            <person name="Barrangou R."/>
            <person name="Klaenhammer T.R."/>
            <person name="Caufield P.W."/>
            <person name="Cui Y."/>
            <person name="Zhang H."/>
            <person name="O'Toole P.W."/>
        </authorList>
    </citation>
    <scope>NUCLEOTIDE SEQUENCE [LARGE SCALE GENOMIC DNA]</scope>
    <source>
        <strain evidence="5 6">DSM 12744</strain>
    </source>
</reference>
<dbReference type="InterPro" id="IPR003593">
    <property type="entry name" value="AAA+_ATPase"/>
</dbReference>
<dbReference type="STRING" id="1423792.FD09_GL001012"/>
<dbReference type="AlphaFoldDB" id="A0A0R1MQ90"/>
<organism evidence="5 6">
    <name type="scientific">Schleiferilactobacillus perolens DSM 12744</name>
    <dbReference type="NCBI Taxonomy" id="1423792"/>
    <lineage>
        <taxon>Bacteria</taxon>
        <taxon>Bacillati</taxon>
        <taxon>Bacillota</taxon>
        <taxon>Bacilli</taxon>
        <taxon>Lactobacillales</taxon>
        <taxon>Lactobacillaceae</taxon>
        <taxon>Schleiferilactobacillus</taxon>
    </lineage>
</organism>
<feature type="domain" description="ABC transporter" evidence="4">
    <location>
        <begin position="5"/>
        <end position="229"/>
    </location>
</feature>
<dbReference type="InterPro" id="IPR003439">
    <property type="entry name" value="ABC_transporter-like_ATP-bd"/>
</dbReference>